<evidence type="ECO:0000256" key="4">
    <source>
        <dbReference type="ARBA" id="ARBA00022723"/>
    </source>
</evidence>
<dbReference type="EC" id="3.1.3.5" evidence="3"/>
<evidence type="ECO:0000259" key="9">
    <source>
        <dbReference type="Pfam" id="PF00149"/>
    </source>
</evidence>
<evidence type="ECO:0000256" key="7">
    <source>
        <dbReference type="ARBA" id="ARBA00022801"/>
    </source>
</evidence>
<dbReference type="InterPro" id="IPR006146">
    <property type="entry name" value="5'-Nucleotdase_CS"/>
</dbReference>
<dbReference type="AlphaFoldDB" id="A0A7R9IYA4"/>
<dbReference type="Gene3D" id="3.60.21.10">
    <property type="match status" value="1"/>
</dbReference>
<dbReference type="SUPFAM" id="SSF55816">
    <property type="entry name" value="5'-nucleotidase (syn. UDP-sugar hydrolase), C-terminal domain"/>
    <property type="match status" value="1"/>
</dbReference>
<keyword evidence="4" id="KW-0479">Metal-binding</keyword>
<evidence type="ECO:0000256" key="6">
    <source>
        <dbReference type="ARBA" id="ARBA00022741"/>
    </source>
</evidence>
<accession>A0A7R9IYA4</accession>
<dbReference type="Pfam" id="PF00149">
    <property type="entry name" value="Metallophos"/>
    <property type="match status" value="1"/>
</dbReference>
<name>A0A7R9IYA4_TIMCA</name>
<evidence type="ECO:0000256" key="2">
    <source>
        <dbReference type="ARBA" id="ARBA00006654"/>
    </source>
</evidence>
<gene>
    <name evidence="11" type="ORF">TCMB3V08_LOCUS1735</name>
</gene>
<sequence>MKASVSTLLLDFGTRRVKFCVKREWKIILEKPLSTSDYDSNLGLYVIDNQVYCKSSFLYHAATKAGIGEVELEEVNLHLREGRVENHLGKKPPVHPTEIRTSISSSSAVELNTTSKDSPIESKFYKNLILTMAGSAFWGTVFLAVFAASSGGDATNFEVILLHTNDMHARFEQTTALSSRCTDADAEANRCYGGMARVASEVRKARARAASGEGPNVLFLNAGDTYQGTVWYTFHKWRIVTRFINLLAFDAISLGNHEFDDGVSGLIPFLNNVTCPVLASNLDLSEEPLLAATPLANSTILVVNGTRIGVIGYLTPDTKELSKSEKVKYIDEVEAIKLEADKLKNQGINILIALGHSGFRKDIQIATEVPDIDVVIGGHTNTFLYTGNQPDLEVPESLYPHVVTQSSGRKVPVVQAYAYTKYLGQLDLVFDEHGEIISYKGNPILLDSSVTRDGDRKSCRLVECNMGNLITDAMIDENVLDYTGSGWTDAPIAIQHGGGIRNSIENTANSGEKGECPFEEYKGKKEECLFEEYRGKKGECPFEEYKGGKEECLFEEYRE</sequence>
<keyword evidence="6 8" id="KW-0547">Nucleotide-binding</keyword>
<comment type="catalytic activity">
    <reaction evidence="1">
        <text>a ribonucleoside 5'-phosphate + H2O = a ribonucleoside + phosphate</text>
        <dbReference type="Rhea" id="RHEA:12484"/>
        <dbReference type="ChEBI" id="CHEBI:15377"/>
        <dbReference type="ChEBI" id="CHEBI:18254"/>
        <dbReference type="ChEBI" id="CHEBI:43474"/>
        <dbReference type="ChEBI" id="CHEBI:58043"/>
        <dbReference type="EC" id="3.1.3.5"/>
    </reaction>
</comment>
<evidence type="ECO:0000256" key="1">
    <source>
        <dbReference type="ARBA" id="ARBA00000815"/>
    </source>
</evidence>
<dbReference type="SUPFAM" id="SSF56300">
    <property type="entry name" value="Metallo-dependent phosphatases"/>
    <property type="match status" value="1"/>
</dbReference>
<dbReference type="InterPro" id="IPR036907">
    <property type="entry name" value="5'-Nucleotdase_C_sf"/>
</dbReference>
<dbReference type="PROSITE" id="PS00786">
    <property type="entry name" value="5_NUCLEOTIDASE_2"/>
    <property type="match status" value="1"/>
</dbReference>
<proteinExistence type="inferred from homology"/>
<keyword evidence="5" id="KW-0732">Signal</keyword>
<evidence type="ECO:0000256" key="8">
    <source>
        <dbReference type="RuleBase" id="RU362119"/>
    </source>
</evidence>
<dbReference type="Pfam" id="PF02872">
    <property type="entry name" value="5_nucleotid_C"/>
    <property type="match status" value="1"/>
</dbReference>
<organism evidence="11">
    <name type="scientific">Timema californicum</name>
    <name type="common">California timema</name>
    <name type="synonym">Walking stick</name>
    <dbReference type="NCBI Taxonomy" id="61474"/>
    <lineage>
        <taxon>Eukaryota</taxon>
        <taxon>Metazoa</taxon>
        <taxon>Ecdysozoa</taxon>
        <taxon>Arthropoda</taxon>
        <taxon>Hexapoda</taxon>
        <taxon>Insecta</taxon>
        <taxon>Pterygota</taxon>
        <taxon>Neoptera</taxon>
        <taxon>Polyneoptera</taxon>
        <taxon>Phasmatodea</taxon>
        <taxon>Timematodea</taxon>
        <taxon>Timematoidea</taxon>
        <taxon>Timematidae</taxon>
        <taxon>Timema</taxon>
    </lineage>
</organism>
<feature type="domain" description="Calcineurin-like phosphoesterase" evidence="9">
    <location>
        <begin position="162"/>
        <end position="380"/>
    </location>
</feature>
<evidence type="ECO:0000256" key="5">
    <source>
        <dbReference type="ARBA" id="ARBA00022729"/>
    </source>
</evidence>
<dbReference type="Gene3D" id="3.90.780.10">
    <property type="entry name" value="5'-Nucleotidase, C-terminal domain"/>
    <property type="match status" value="1"/>
</dbReference>
<dbReference type="GO" id="GO:0009166">
    <property type="term" value="P:nucleotide catabolic process"/>
    <property type="evidence" value="ECO:0007669"/>
    <property type="project" value="InterPro"/>
</dbReference>
<dbReference type="InterPro" id="IPR008334">
    <property type="entry name" value="5'-Nucleotdase_C"/>
</dbReference>
<dbReference type="EMBL" id="OE179511">
    <property type="protein sequence ID" value="CAD7568985.1"/>
    <property type="molecule type" value="Genomic_DNA"/>
</dbReference>
<dbReference type="GO" id="GO:0046872">
    <property type="term" value="F:metal ion binding"/>
    <property type="evidence" value="ECO:0007669"/>
    <property type="project" value="UniProtKB-KW"/>
</dbReference>
<dbReference type="InterPro" id="IPR006179">
    <property type="entry name" value="5_nucleotidase/apyrase"/>
</dbReference>
<comment type="similarity">
    <text evidence="2 8">Belongs to the 5'-nucleotidase family.</text>
</comment>
<dbReference type="PANTHER" id="PTHR11575:SF24">
    <property type="entry name" value="5'-NUCLEOTIDASE"/>
    <property type="match status" value="1"/>
</dbReference>
<dbReference type="InterPro" id="IPR004843">
    <property type="entry name" value="Calcineurin-like_PHP"/>
</dbReference>
<dbReference type="CDD" id="cd07409">
    <property type="entry name" value="MPP_CD73_N"/>
    <property type="match status" value="1"/>
</dbReference>
<dbReference type="InterPro" id="IPR029052">
    <property type="entry name" value="Metallo-depent_PP-like"/>
</dbReference>
<dbReference type="GO" id="GO:0008253">
    <property type="term" value="F:5'-nucleotidase activity"/>
    <property type="evidence" value="ECO:0007669"/>
    <property type="project" value="UniProtKB-EC"/>
</dbReference>
<dbReference type="PROSITE" id="PS00785">
    <property type="entry name" value="5_NUCLEOTIDASE_1"/>
    <property type="match status" value="1"/>
</dbReference>
<dbReference type="PANTHER" id="PTHR11575">
    <property type="entry name" value="5'-NUCLEOTIDASE-RELATED"/>
    <property type="match status" value="1"/>
</dbReference>
<evidence type="ECO:0000313" key="11">
    <source>
        <dbReference type="EMBL" id="CAD7568985.1"/>
    </source>
</evidence>
<evidence type="ECO:0000256" key="3">
    <source>
        <dbReference type="ARBA" id="ARBA00012643"/>
    </source>
</evidence>
<dbReference type="FunFam" id="3.60.21.10:FF:000020">
    <property type="entry name" value="NT5E isoform 4"/>
    <property type="match status" value="1"/>
</dbReference>
<protein>
    <recommendedName>
        <fullName evidence="3">5'-nucleotidase</fullName>
        <ecNumber evidence="3">3.1.3.5</ecNumber>
    </recommendedName>
</protein>
<keyword evidence="7 8" id="KW-0378">Hydrolase</keyword>
<reference evidence="11" key="1">
    <citation type="submission" date="2020-11" db="EMBL/GenBank/DDBJ databases">
        <authorList>
            <person name="Tran Van P."/>
        </authorList>
    </citation>
    <scope>NUCLEOTIDE SEQUENCE</scope>
</reference>
<feature type="domain" description="5'-Nucleotidase C-terminal" evidence="10">
    <location>
        <begin position="451"/>
        <end position="505"/>
    </location>
</feature>
<dbReference type="PRINTS" id="PR01607">
    <property type="entry name" value="APYRASEFAMLY"/>
</dbReference>
<dbReference type="GO" id="GO:0000166">
    <property type="term" value="F:nucleotide binding"/>
    <property type="evidence" value="ECO:0007669"/>
    <property type="project" value="UniProtKB-KW"/>
</dbReference>
<evidence type="ECO:0000259" key="10">
    <source>
        <dbReference type="Pfam" id="PF02872"/>
    </source>
</evidence>